<evidence type="ECO:0000313" key="2">
    <source>
        <dbReference type="Proteomes" id="UP000187203"/>
    </source>
</evidence>
<dbReference type="AlphaFoldDB" id="A0A1R3KJ18"/>
<dbReference type="InterPro" id="IPR050942">
    <property type="entry name" value="F-box_BR-signaling"/>
</dbReference>
<dbReference type="Proteomes" id="UP000187203">
    <property type="component" value="Unassembled WGS sequence"/>
</dbReference>
<dbReference type="EMBL" id="AWUE01013416">
    <property type="protein sequence ID" value="OMP07086.1"/>
    <property type="molecule type" value="Genomic_DNA"/>
</dbReference>
<sequence>MKKRSKKKDWVWLPEIPLDLILVKLVSLRDFACFGAVCKRWNSIANDTRKKLCLLNESRPQPPFLLIPQYGSRYDRLRLYSVTQRKILHTQFQNPYPNSYPDLGWVGSSSGWLLVADQNLKILFNPFSYKAIILPPIPGAAKSFSRHESIMVPTCHFAGLQRNCIYYSTDDLPREDGGDAGMFNLDDGSIERYNNNLPLPLIDDVVWIMPTLTCHDNIKWQTKLSSMIHEELDS</sequence>
<dbReference type="CDD" id="cd09917">
    <property type="entry name" value="F-box_SF"/>
    <property type="match status" value="1"/>
</dbReference>
<dbReference type="PANTHER" id="PTHR44259">
    <property type="entry name" value="OS07G0183000 PROTEIN-RELATED"/>
    <property type="match status" value="1"/>
</dbReference>
<comment type="caution">
    <text evidence="1">The sequence shown here is derived from an EMBL/GenBank/DDBJ whole genome shotgun (WGS) entry which is preliminary data.</text>
</comment>
<keyword evidence="2" id="KW-1185">Reference proteome</keyword>
<dbReference type="OrthoDB" id="945419at2759"/>
<dbReference type="STRING" id="93759.A0A1R3KJ18"/>
<protein>
    <submittedName>
        <fullName evidence="1">Uncharacterized protein</fullName>
    </submittedName>
</protein>
<dbReference type="PANTHER" id="PTHR44259:SF107">
    <property type="entry name" value="F-BOX PROTEIN SKIP23-LIKE"/>
    <property type="match status" value="1"/>
</dbReference>
<proteinExistence type="predicted"/>
<gene>
    <name evidence="1" type="ORF">COLO4_07641</name>
</gene>
<dbReference type="InterPro" id="IPR036047">
    <property type="entry name" value="F-box-like_dom_sf"/>
</dbReference>
<organism evidence="1 2">
    <name type="scientific">Corchorus olitorius</name>
    <dbReference type="NCBI Taxonomy" id="93759"/>
    <lineage>
        <taxon>Eukaryota</taxon>
        <taxon>Viridiplantae</taxon>
        <taxon>Streptophyta</taxon>
        <taxon>Embryophyta</taxon>
        <taxon>Tracheophyta</taxon>
        <taxon>Spermatophyta</taxon>
        <taxon>Magnoliopsida</taxon>
        <taxon>eudicotyledons</taxon>
        <taxon>Gunneridae</taxon>
        <taxon>Pentapetalae</taxon>
        <taxon>rosids</taxon>
        <taxon>malvids</taxon>
        <taxon>Malvales</taxon>
        <taxon>Malvaceae</taxon>
        <taxon>Grewioideae</taxon>
        <taxon>Apeibeae</taxon>
        <taxon>Corchorus</taxon>
    </lineage>
</organism>
<evidence type="ECO:0000313" key="1">
    <source>
        <dbReference type="EMBL" id="OMP07086.1"/>
    </source>
</evidence>
<name>A0A1R3KJ18_9ROSI</name>
<accession>A0A1R3KJ18</accession>
<reference evidence="2" key="1">
    <citation type="submission" date="2013-09" db="EMBL/GenBank/DDBJ databases">
        <title>Corchorus olitorius genome sequencing.</title>
        <authorList>
            <person name="Alam M."/>
            <person name="Haque M.S."/>
            <person name="Islam M.S."/>
            <person name="Emdad E.M."/>
            <person name="Islam M.M."/>
            <person name="Ahmed B."/>
            <person name="Halim A."/>
            <person name="Hossen Q.M.M."/>
            <person name="Hossain M.Z."/>
            <person name="Ahmed R."/>
            <person name="Khan M.M."/>
            <person name="Islam R."/>
            <person name="Rashid M.M."/>
            <person name="Khan S.A."/>
            <person name="Rahman M.S."/>
            <person name="Alam M."/>
            <person name="Yahiya A.S."/>
            <person name="Khan M.S."/>
            <person name="Azam M.S."/>
            <person name="Haque T."/>
            <person name="Lashkar M.Z.H."/>
            <person name="Akhand A.I."/>
            <person name="Morshed G."/>
            <person name="Roy S."/>
            <person name="Uddin K.S."/>
            <person name="Rabeya T."/>
            <person name="Hossain A.S."/>
            <person name="Chowdhury A."/>
            <person name="Snigdha A.R."/>
            <person name="Mortoza M.S."/>
            <person name="Matin S.A."/>
            <person name="Hoque S.M.E."/>
            <person name="Islam M.K."/>
            <person name="Roy D.K."/>
            <person name="Haider R."/>
            <person name="Moosa M.M."/>
            <person name="Elias S.M."/>
            <person name="Hasan A.M."/>
            <person name="Jahan S."/>
            <person name="Shafiuddin M."/>
            <person name="Mahmood N."/>
            <person name="Shommy N.S."/>
        </authorList>
    </citation>
    <scope>NUCLEOTIDE SEQUENCE [LARGE SCALE GENOMIC DNA]</scope>
    <source>
        <strain evidence="2">cv. O-4</strain>
    </source>
</reference>
<dbReference type="SUPFAM" id="SSF81383">
    <property type="entry name" value="F-box domain"/>
    <property type="match status" value="1"/>
</dbReference>